<dbReference type="NCBIfam" id="TIGR02514">
    <property type="entry name" value="type_III_yscP"/>
    <property type="match status" value="1"/>
</dbReference>
<evidence type="ECO:0000313" key="2">
    <source>
        <dbReference type="EMBL" id="QWL63589.1"/>
    </source>
</evidence>
<feature type="compositionally biased region" description="Basic and acidic residues" evidence="1">
    <location>
        <begin position="60"/>
        <end position="71"/>
    </location>
</feature>
<dbReference type="Proteomes" id="UP000679312">
    <property type="component" value="Chromosome"/>
</dbReference>
<evidence type="ECO:0000256" key="1">
    <source>
        <dbReference type="SAM" id="MobiDB-lite"/>
    </source>
</evidence>
<feature type="compositionally biased region" description="Basic and acidic residues" evidence="1">
    <location>
        <begin position="80"/>
        <end position="92"/>
    </location>
</feature>
<feature type="compositionally biased region" description="Basic and acidic residues" evidence="1">
    <location>
        <begin position="101"/>
        <end position="113"/>
    </location>
</feature>
<dbReference type="InterPro" id="IPR013354">
    <property type="entry name" value="T3SS_YscP_C"/>
</dbReference>
<name>A0ABD7ERK8_AERJA</name>
<accession>A0ABD7ERK8</accession>
<dbReference type="RefSeq" id="WP_215801638.1">
    <property type="nucleotide sequence ID" value="NZ_CP053881.1"/>
</dbReference>
<sequence length="359" mass="39922">MNRLTAPRAEPRVADEQQGLPREPHKADLAQQQRFEQALRLESAQQKRARDHKALTGNPIDKRDEHRRTKPDAPLAGNKAADKEKELAERRLTRPTPRSKNQHDKPEGNDRQESQTLPAILPQIREDMQASTLQQDHEQQAATEHASHDKNGEPVFVLPTSSLSTSMASDGELTGLNQDAMQESGELGALLEVGERLQIADEPTEQLSATSEEELLAQESFASAAIRVPPISATPGDLLLARVAPRVDHHELGQLLSRLAVDIHLELGRPERPPMLQLTLPALGALAIRIEHHQGSLQVEMLASEQGSQLLNQGRGELIDRLQRLYPGERIAFDLFTRGDSEQGSRQKRSIYDEWDADA</sequence>
<dbReference type="EMBL" id="CP053881">
    <property type="protein sequence ID" value="QWL63589.1"/>
    <property type="molecule type" value="Genomic_DNA"/>
</dbReference>
<reference evidence="2 3" key="1">
    <citation type="journal article" date="2021" name="Front. Microbiol.">
        <title>Prevalence and Genetic Analysis of Chromosomal mcr-3/7 in Aeromonas From U.S. Animal-Derived Samples.</title>
        <authorList>
            <person name="Wang Y."/>
            <person name="Hou N."/>
            <person name="Rasooly R."/>
            <person name="Gu Y."/>
            <person name="He X."/>
        </authorList>
    </citation>
    <scope>NUCLEOTIDE SEQUENCE [LARGE SCALE GENOMIC DNA]</scope>
    <source>
        <strain evidence="2 3">4608</strain>
    </source>
</reference>
<protein>
    <submittedName>
        <fullName evidence="2">Type III secretion system needle length determinant</fullName>
    </submittedName>
</protein>
<dbReference type="CDD" id="cd17467">
    <property type="entry name" value="T3SS_YscP_C"/>
    <property type="match status" value="1"/>
</dbReference>
<feature type="compositionally biased region" description="Basic and acidic residues" evidence="1">
    <location>
        <begin position="135"/>
        <end position="152"/>
    </location>
</feature>
<feature type="region of interest" description="Disordered" evidence="1">
    <location>
        <begin position="1"/>
        <end position="118"/>
    </location>
</feature>
<evidence type="ECO:0000313" key="3">
    <source>
        <dbReference type="Proteomes" id="UP000679312"/>
    </source>
</evidence>
<proteinExistence type="predicted"/>
<feature type="region of interest" description="Disordered" evidence="1">
    <location>
        <begin position="130"/>
        <end position="154"/>
    </location>
</feature>
<dbReference type="AlphaFoldDB" id="A0ABD7ERK8"/>
<organism evidence="2 3">
    <name type="scientific">Aeromonas jandaei</name>
    <dbReference type="NCBI Taxonomy" id="650"/>
    <lineage>
        <taxon>Bacteria</taxon>
        <taxon>Pseudomonadati</taxon>
        <taxon>Pseudomonadota</taxon>
        <taxon>Gammaproteobacteria</taxon>
        <taxon>Aeromonadales</taxon>
        <taxon>Aeromonadaceae</taxon>
        <taxon>Aeromonas</taxon>
    </lineage>
</organism>
<gene>
    <name evidence="2" type="ORF">HQ399_15665</name>
</gene>